<proteinExistence type="predicted"/>
<organism evidence="1 2">
    <name type="scientific">Geobacillus subterraneus</name>
    <dbReference type="NCBI Taxonomy" id="129338"/>
    <lineage>
        <taxon>Bacteria</taxon>
        <taxon>Bacillati</taxon>
        <taxon>Bacillota</taxon>
        <taxon>Bacilli</taxon>
        <taxon>Bacillales</taxon>
        <taxon>Anoxybacillaceae</taxon>
        <taxon>Geobacillus</taxon>
    </lineage>
</organism>
<evidence type="ECO:0000313" key="2">
    <source>
        <dbReference type="Proteomes" id="UP000076226"/>
    </source>
</evidence>
<keyword evidence="2" id="KW-1185">Reference proteome</keyword>
<reference evidence="1 2" key="1">
    <citation type="submission" date="2016-02" db="EMBL/GenBank/DDBJ databases">
        <title>Complete genome sequence of Geobacillus subterraneus KCTC 3922T.</title>
        <authorList>
            <person name="Lee D.-W."/>
            <person name="Lee Y.-J."/>
            <person name="Lee S.-J."/>
            <person name="Park G.-S."/>
            <person name="Lee S.-J."/>
            <person name="Shin J.-H."/>
        </authorList>
    </citation>
    <scope>NUCLEOTIDE SEQUENCE [LARGE SCALE GENOMIC DNA]</scope>
    <source>
        <strain evidence="1 2">KCTC 3922</strain>
    </source>
</reference>
<dbReference type="Proteomes" id="UP000076226">
    <property type="component" value="Chromosome"/>
</dbReference>
<accession>A0ABN4NI16</accession>
<dbReference type="GeneID" id="32409074"/>
<evidence type="ECO:0000313" key="1">
    <source>
        <dbReference type="EMBL" id="AMX84167.1"/>
    </source>
</evidence>
<dbReference type="EMBL" id="CP014342">
    <property type="protein sequence ID" value="AMX84167.1"/>
    <property type="molecule type" value="Genomic_DNA"/>
</dbReference>
<sequence length="94" mass="10527">MKSVQDALYNWLTIHLVADARPHDAAARDTASFFLAILESDFGVTAVNAVKDETNGRYVVEYVRGGEKKSAYFPVELAEAMWRQIEAEPEKYGS</sequence>
<dbReference type="RefSeq" id="WP_063166416.1">
    <property type="nucleotide sequence ID" value="NZ_CP014342.1"/>
</dbReference>
<name>A0ABN4NI16_9BACL</name>
<protein>
    <submittedName>
        <fullName evidence="1">Uncharacterized protein</fullName>
    </submittedName>
</protein>
<gene>
    <name evidence="1" type="ORF">GS3922_11120</name>
</gene>